<feature type="compositionally biased region" description="Polar residues" evidence="1">
    <location>
        <begin position="51"/>
        <end position="67"/>
    </location>
</feature>
<evidence type="ECO:0000256" key="1">
    <source>
        <dbReference type="SAM" id="MobiDB-lite"/>
    </source>
</evidence>
<keyword evidence="3" id="KW-1185">Reference proteome</keyword>
<name>A0A0E0PCA6_ORYRU</name>
<accession>A0A0E0PCA6</accession>
<evidence type="ECO:0000313" key="2">
    <source>
        <dbReference type="EnsemblPlants" id="ORUFI04G22250.1"/>
    </source>
</evidence>
<reference evidence="2" key="2">
    <citation type="submission" date="2015-06" db="UniProtKB">
        <authorList>
            <consortium name="EnsemblPlants"/>
        </authorList>
    </citation>
    <scope>IDENTIFICATION</scope>
</reference>
<reference evidence="3" key="1">
    <citation type="submission" date="2013-06" db="EMBL/GenBank/DDBJ databases">
        <authorList>
            <person name="Zhao Q."/>
        </authorList>
    </citation>
    <scope>NUCLEOTIDE SEQUENCE</scope>
    <source>
        <strain evidence="3">cv. W1943</strain>
    </source>
</reference>
<organism evidence="2 3">
    <name type="scientific">Oryza rufipogon</name>
    <name type="common">Brownbeard rice</name>
    <name type="synonym">Asian wild rice</name>
    <dbReference type="NCBI Taxonomy" id="4529"/>
    <lineage>
        <taxon>Eukaryota</taxon>
        <taxon>Viridiplantae</taxon>
        <taxon>Streptophyta</taxon>
        <taxon>Embryophyta</taxon>
        <taxon>Tracheophyta</taxon>
        <taxon>Spermatophyta</taxon>
        <taxon>Magnoliopsida</taxon>
        <taxon>Liliopsida</taxon>
        <taxon>Poales</taxon>
        <taxon>Poaceae</taxon>
        <taxon>BOP clade</taxon>
        <taxon>Oryzoideae</taxon>
        <taxon>Oryzeae</taxon>
        <taxon>Oryzinae</taxon>
        <taxon>Oryza</taxon>
    </lineage>
</organism>
<proteinExistence type="predicted"/>
<dbReference type="Gramene" id="ORUFI04G22250.1">
    <property type="protein sequence ID" value="ORUFI04G22250.1"/>
    <property type="gene ID" value="ORUFI04G22250"/>
</dbReference>
<dbReference type="AlphaFoldDB" id="A0A0E0PCA6"/>
<dbReference type="HOGENOM" id="CLU_2816937_0_0_1"/>
<feature type="region of interest" description="Disordered" evidence="1">
    <location>
        <begin position="46"/>
        <end position="67"/>
    </location>
</feature>
<protein>
    <submittedName>
        <fullName evidence="2">Uncharacterized protein</fullName>
    </submittedName>
</protein>
<dbReference type="Proteomes" id="UP000008022">
    <property type="component" value="Unassembled WGS sequence"/>
</dbReference>
<dbReference type="EnsemblPlants" id="ORUFI04G22250.1">
    <property type="protein sequence ID" value="ORUFI04G22250.1"/>
    <property type="gene ID" value="ORUFI04G22250"/>
</dbReference>
<sequence>MEYGADEVIKREGFDSSGLIRAAFAKKLKAFAKLELAKKQWLRTIPGMSDDMSNTQSGAPGPKTRSN</sequence>
<evidence type="ECO:0000313" key="3">
    <source>
        <dbReference type="Proteomes" id="UP000008022"/>
    </source>
</evidence>